<dbReference type="PROSITE" id="PS50090">
    <property type="entry name" value="MYB_LIKE"/>
    <property type="match status" value="1"/>
</dbReference>
<keyword evidence="2" id="KW-0805">Transcription regulation</keyword>
<dbReference type="SMART" id="SM00717">
    <property type="entry name" value="SANT"/>
    <property type="match status" value="1"/>
</dbReference>
<dbReference type="GeneID" id="101507725"/>
<proteinExistence type="predicted"/>
<dbReference type="STRING" id="3827.A0A1S2YA63"/>
<dbReference type="AlphaFoldDB" id="A0A1S2YA63"/>
<evidence type="ECO:0000256" key="3">
    <source>
        <dbReference type="ARBA" id="ARBA00023125"/>
    </source>
</evidence>
<dbReference type="PANTHER" id="PTHR44191:SF53">
    <property type="entry name" value="MYB-LIKE TRANSCRIPTION FACTOR FAMILY PROTEIN"/>
    <property type="match status" value="1"/>
</dbReference>
<evidence type="ECO:0000259" key="6">
    <source>
        <dbReference type="PROSITE" id="PS50090"/>
    </source>
</evidence>
<evidence type="ECO:0000256" key="2">
    <source>
        <dbReference type="ARBA" id="ARBA00023015"/>
    </source>
</evidence>
<dbReference type="RefSeq" id="XP_004501795.1">
    <property type="nucleotide sequence ID" value="XM_004501738.2"/>
</dbReference>
<dbReference type="Pfam" id="PF00249">
    <property type="entry name" value="Myb_DNA-binding"/>
    <property type="match status" value="1"/>
</dbReference>
<dbReference type="GO" id="GO:0006355">
    <property type="term" value="P:regulation of DNA-templated transcription"/>
    <property type="evidence" value="ECO:0007669"/>
    <property type="project" value="UniProtKB-ARBA"/>
</dbReference>
<reference evidence="10" key="2">
    <citation type="submission" date="2025-08" db="UniProtKB">
        <authorList>
            <consortium name="RefSeq"/>
        </authorList>
    </citation>
    <scope>IDENTIFICATION</scope>
    <source>
        <tissue evidence="10">Etiolated seedlings</tissue>
    </source>
</reference>
<evidence type="ECO:0000256" key="1">
    <source>
        <dbReference type="ARBA" id="ARBA00004123"/>
    </source>
</evidence>
<dbReference type="KEGG" id="cam:101507725"/>
<dbReference type="Gene3D" id="1.10.10.60">
    <property type="entry name" value="Homeodomain-like"/>
    <property type="match status" value="1"/>
</dbReference>
<gene>
    <name evidence="10" type="primary">LOC101507725</name>
</gene>
<dbReference type="PROSITE" id="PS51293">
    <property type="entry name" value="SANT"/>
    <property type="match status" value="1"/>
</dbReference>
<dbReference type="PANTHER" id="PTHR44191">
    <property type="entry name" value="TRANSCRIPTION FACTOR KUA1"/>
    <property type="match status" value="1"/>
</dbReference>
<feature type="domain" description="Myb-like" evidence="6">
    <location>
        <begin position="86"/>
        <end position="138"/>
    </location>
</feature>
<dbReference type="PROSITE" id="PS51294">
    <property type="entry name" value="HTH_MYB"/>
    <property type="match status" value="1"/>
</dbReference>
<dbReference type="FunFam" id="1.10.10.60:FF:000009">
    <property type="entry name" value="transcription factor MYB1R1"/>
    <property type="match status" value="1"/>
</dbReference>
<dbReference type="InterPro" id="IPR009057">
    <property type="entry name" value="Homeodomain-like_sf"/>
</dbReference>
<dbReference type="InterPro" id="IPR017930">
    <property type="entry name" value="Myb_dom"/>
</dbReference>
<dbReference type="OrthoDB" id="118550at2759"/>
<dbReference type="CDD" id="cd00167">
    <property type="entry name" value="SANT"/>
    <property type="match status" value="1"/>
</dbReference>
<keyword evidence="5" id="KW-0539">Nucleus</keyword>
<evidence type="ECO:0000313" key="10">
    <source>
        <dbReference type="RefSeq" id="XP_004501795.1"/>
    </source>
</evidence>
<dbReference type="GO" id="GO:0005634">
    <property type="term" value="C:nucleus"/>
    <property type="evidence" value="ECO:0007669"/>
    <property type="project" value="UniProtKB-SubCell"/>
</dbReference>
<dbReference type="GO" id="GO:0003677">
    <property type="term" value="F:DNA binding"/>
    <property type="evidence" value="ECO:0007669"/>
    <property type="project" value="UniProtKB-KW"/>
</dbReference>
<dbReference type="InterPro" id="IPR001005">
    <property type="entry name" value="SANT/Myb"/>
</dbReference>
<name>A0A1S2YA63_CICAR</name>
<evidence type="ECO:0000313" key="9">
    <source>
        <dbReference type="Proteomes" id="UP000087171"/>
    </source>
</evidence>
<reference evidence="9" key="1">
    <citation type="journal article" date="2013" name="Nat. Biotechnol.">
        <title>Draft genome sequence of chickpea (Cicer arietinum) provides a resource for trait improvement.</title>
        <authorList>
            <person name="Varshney R.K."/>
            <person name="Song C."/>
            <person name="Saxena R.K."/>
            <person name="Azam S."/>
            <person name="Yu S."/>
            <person name="Sharpe A.G."/>
            <person name="Cannon S."/>
            <person name="Baek J."/>
            <person name="Rosen B.D."/>
            <person name="Tar'an B."/>
            <person name="Millan T."/>
            <person name="Zhang X."/>
            <person name="Ramsay L.D."/>
            <person name="Iwata A."/>
            <person name="Wang Y."/>
            <person name="Nelson W."/>
            <person name="Farmer A.D."/>
            <person name="Gaur P.M."/>
            <person name="Soderlund C."/>
            <person name="Penmetsa R.V."/>
            <person name="Xu C."/>
            <person name="Bharti A.K."/>
            <person name="He W."/>
            <person name="Winter P."/>
            <person name="Zhao S."/>
            <person name="Hane J.K."/>
            <person name="Carrasquilla-Garcia N."/>
            <person name="Condie J.A."/>
            <person name="Upadhyaya H.D."/>
            <person name="Luo M.C."/>
            <person name="Thudi M."/>
            <person name="Gowda C.L."/>
            <person name="Singh N.P."/>
            <person name="Lichtenzveig J."/>
            <person name="Gali K.K."/>
            <person name="Rubio J."/>
            <person name="Nadarajan N."/>
            <person name="Dolezel J."/>
            <person name="Bansal K.C."/>
            <person name="Xu X."/>
            <person name="Edwards D."/>
            <person name="Zhang G."/>
            <person name="Kahl G."/>
            <person name="Gil J."/>
            <person name="Singh K.B."/>
            <person name="Datta S.K."/>
            <person name="Jackson S.A."/>
            <person name="Wang J."/>
            <person name="Cook D.R."/>
        </authorList>
    </citation>
    <scope>NUCLEOTIDE SEQUENCE [LARGE SCALE GENOMIC DNA]</scope>
    <source>
        <strain evidence="9">cv. CDC Frontier</strain>
    </source>
</reference>
<feature type="domain" description="SANT" evidence="7">
    <location>
        <begin position="89"/>
        <end position="146"/>
    </location>
</feature>
<dbReference type="PaxDb" id="3827-XP_004501795.1"/>
<dbReference type="InterPro" id="IPR006447">
    <property type="entry name" value="Myb_dom_plants"/>
</dbReference>
<accession>A0A1S2YA63</accession>
<comment type="subcellular location">
    <subcellularLocation>
        <location evidence="1">Nucleus</location>
    </subcellularLocation>
</comment>
<protein>
    <submittedName>
        <fullName evidence="10">Probable transcription factor At5g61620 isoform X1</fullName>
    </submittedName>
</protein>
<keyword evidence="9" id="KW-1185">Reference proteome</keyword>
<dbReference type="eggNOG" id="ENOG502RPM1">
    <property type="taxonomic scope" value="Eukaryota"/>
</dbReference>
<evidence type="ECO:0000256" key="5">
    <source>
        <dbReference type="ARBA" id="ARBA00023242"/>
    </source>
</evidence>
<dbReference type="SUPFAM" id="SSF46689">
    <property type="entry name" value="Homeodomain-like"/>
    <property type="match status" value="1"/>
</dbReference>
<keyword evidence="3" id="KW-0238">DNA-binding</keyword>
<dbReference type="InterPro" id="IPR017884">
    <property type="entry name" value="SANT_dom"/>
</dbReference>
<dbReference type="InterPro" id="IPR052245">
    <property type="entry name" value="Plant_Stress_Dev_TF"/>
</dbReference>
<evidence type="ECO:0000256" key="4">
    <source>
        <dbReference type="ARBA" id="ARBA00023163"/>
    </source>
</evidence>
<evidence type="ECO:0000259" key="8">
    <source>
        <dbReference type="PROSITE" id="PS51294"/>
    </source>
</evidence>
<dbReference type="NCBIfam" id="TIGR01557">
    <property type="entry name" value="myb_SHAQKYF"/>
    <property type="match status" value="1"/>
</dbReference>
<feature type="domain" description="HTH myb-type" evidence="8">
    <location>
        <begin position="86"/>
        <end position="142"/>
    </location>
</feature>
<evidence type="ECO:0000259" key="7">
    <source>
        <dbReference type="PROSITE" id="PS51293"/>
    </source>
</evidence>
<keyword evidence="4" id="KW-0804">Transcription</keyword>
<sequence>MRIARKCSYCGTLGHNSRTCNNSMSHKQLDFYSSSTSYLGTKRSFNMDSMLSSQTSLAISSSLPTLFGANENSDKYLGSCVISTIRDGKKGMAWTEEENKLFVRGLEKLGKGKWRDISKEFVTTKTPTQVASHAQKYFLRLYQNSFLLNRTNHPSSLLNVECEARFKAFSEPSEAFLCYPHSVLKWSSSSSSTNCTSQNEVLDLELRLGTPTPLAS</sequence>
<organism evidence="9 10">
    <name type="scientific">Cicer arietinum</name>
    <name type="common">Chickpea</name>
    <name type="synonym">Garbanzo</name>
    <dbReference type="NCBI Taxonomy" id="3827"/>
    <lineage>
        <taxon>Eukaryota</taxon>
        <taxon>Viridiplantae</taxon>
        <taxon>Streptophyta</taxon>
        <taxon>Embryophyta</taxon>
        <taxon>Tracheophyta</taxon>
        <taxon>Spermatophyta</taxon>
        <taxon>Magnoliopsida</taxon>
        <taxon>eudicotyledons</taxon>
        <taxon>Gunneridae</taxon>
        <taxon>Pentapetalae</taxon>
        <taxon>rosids</taxon>
        <taxon>fabids</taxon>
        <taxon>Fabales</taxon>
        <taxon>Fabaceae</taxon>
        <taxon>Papilionoideae</taxon>
        <taxon>50 kb inversion clade</taxon>
        <taxon>NPAAA clade</taxon>
        <taxon>Hologalegina</taxon>
        <taxon>IRL clade</taxon>
        <taxon>Cicereae</taxon>
        <taxon>Cicer</taxon>
    </lineage>
</organism>
<dbReference type="Proteomes" id="UP000087171">
    <property type="component" value="Chromosome Ca5"/>
</dbReference>
<dbReference type="GO" id="GO:0009739">
    <property type="term" value="P:response to gibberellin"/>
    <property type="evidence" value="ECO:0007669"/>
    <property type="project" value="TreeGrafter"/>
</dbReference>
<dbReference type="GO" id="GO:0009723">
    <property type="term" value="P:response to ethylene"/>
    <property type="evidence" value="ECO:0007669"/>
    <property type="project" value="TreeGrafter"/>
</dbReference>